<comment type="caution">
    <text evidence="2">The sequence shown here is derived from an EMBL/GenBank/DDBJ whole genome shotgun (WGS) entry which is preliminary data.</text>
</comment>
<proteinExistence type="predicted"/>
<keyword evidence="3" id="KW-1185">Reference proteome</keyword>
<name>A0ABD2Y2B3_9GENT</name>
<accession>A0ABD2Y2B3</accession>
<sequence>MSNSSLSSSSPARSSSTAIGGGNAAVGVAGSSLSVEDYHFSADLNSIQDLNSILERKDEALLFLKADLMVALNKEVKSLDEDNWMFEGPRSRIHLISRPGGLLHKRFEITKHHNFGSRK</sequence>
<evidence type="ECO:0008006" key="4">
    <source>
        <dbReference type="Google" id="ProtNLM"/>
    </source>
</evidence>
<dbReference type="AlphaFoldDB" id="A0ABD2Y2B3"/>
<evidence type="ECO:0000313" key="2">
    <source>
        <dbReference type="EMBL" id="KAL3499967.1"/>
    </source>
</evidence>
<reference evidence="2 3" key="1">
    <citation type="submission" date="2024-11" db="EMBL/GenBank/DDBJ databases">
        <title>A near-complete genome assembly of Cinchona calisaya.</title>
        <authorList>
            <person name="Lian D.C."/>
            <person name="Zhao X.W."/>
            <person name="Wei L."/>
        </authorList>
    </citation>
    <scope>NUCLEOTIDE SEQUENCE [LARGE SCALE GENOMIC DNA]</scope>
    <source>
        <tissue evidence="2">Nenye</tissue>
    </source>
</reference>
<feature type="compositionally biased region" description="Low complexity" evidence="1">
    <location>
        <begin position="1"/>
        <end position="16"/>
    </location>
</feature>
<protein>
    <recommendedName>
        <fullName evidence="4">Protein SAMBA</fullName>
    </recommendedName>
</protein>
<dbReference type="InterPro" id="IPR037547">
    <property type="entry name" value="SAMBA"/>
</dbReference>
<dbReference type="EMBL" id="JBJUIK010000016">
    <property type="protein sequence ID" value="KAL3499967.1"/>
    <property type="molecule type" value="Genomic_DNA"/>
</dbReference>
<evidence type="ECO:0000256" key="1">
    <source>
        <dbReference type="SAM" id="MobiDB-lite"/>
    </source>
</evidence>
<dbReference type="Proteomes" id="UP001630127">
    <property type="component" value="Unassembled WGS sequence"/>
</dbReference>
<gene>
    <name evidence="2" type="ORF">ACH5RR_039060</name>
</gene>
<dbReference type="PANTHER" id="PTHR37387">
    <property type="entry name" value="PROTEIN SAMBA"/>
    <property type="match status" value="1"/>
</dbReference>
<dbReference type="PANTHER" id="PTHR37387:SF1">
    <property type="entry name" value="PROTEIN SAMBA"/>
    <property type="match status" value="1"/>
</dbReference>
<evidence type="ECO:0000313" key="3">
    <source>
        <dbReference type="Proteomes" id="UP001630127"/>
    </source>
</evidence>
<organism evidence="2 3">
    <name type="scientific">Cinchona calisaya</name>
    <dbReference type="NCBI Taxonomy" id="153742"/>
    <lineage>
        <taxon>Eukaryota</taxon>
        <taxon>Viridiplantae</taxon>
        <taxon>Streptophyta</taxon>
        <taxon>Embryophyta</taxon>
        <taxon>Tracheophyta</taxon>
        <taxon>Spermatophyta</taxon>
        <taxon>Magnoliopsida</taxon>
        <taxon>eudicotyledons</taxon>
        <taxon>Gunneridae</taxon>
        <taxon>Pentapetalae</taxon>
        <taxon>asterids</taxon>
        <taxon>lamiids</taxon>
        <taxon>Gentianales</taxon>
        <taxon>Rubiaceae</taxon>
        <taxon>Cinchonoideae</taxon>
        <taxon>Cinchoneae</taxon>
        <taxon>Cinchona</taxon>
    </lineage>
</organism>
<feature type="region of interest" description="Disordered" evidence="1">
    <location>
        <begin position="1"/>
        <end position="21"/>
    </location>
</feature>